<name>A0A2S0VWE5_9ALTE</name>
<dbReference type="RefSeq" id="WP_108604570.1">
    <property type="nucleotide sequence ID" value="NZ_CP026604.1"/>
</dbReference>
<dbReference type="AlphaFoldDB" id="A0A2S0VWE5"/>
<reference evidence="1 2" key="1">
    <citation type="submission" date="2018-01" db="EMBL/GenBank/DDBJ databases">
        <title>Genome sequence of a Cantenovulum-like bacteria.</title>
        <authorList>
            <person name="Tan W.R."/>
            <person name="Lau N.-S."/>
            <person name="Go F."/>
            <person name="Amirul A.-A.A."/>
        </authorList>
    </citation>
    <scope>NUCLEOTIDE SEQUENCE [LARGE SCALE GENOMIC DNA]</scope>
    <source>
        <strain evidence="1 2">CCB-QB4</strain>
    </source>
</reference>
<dbReference type="EMBL" id="CP026604">
    <property type="protein sequence ID" value="AWB68515.1"/>
    <property type="molecule type" value="Genomic_DNA"/>
</dbReference>
<dbReference type="Proteomes" id="UP000244441">
    <property type="component" value="Chromosome"/>
</dbReference>
<accession>A0A2S0VWE5</accession>
<sequence>MTTVVYFDGAMASDSKYGNNFSGVDGFPNIPKVITYKNGNCEFICGCSGASNLMALAQDFFAFHFVNLSMENIGELIQELSSIIGSYVTEKQATSNHTLLELLLVIDGKVKVFYYNYGSNILLNPDQFPAIGSGSRYVKEVILTQKSLIELVQYAINKDSNSGGIIYTTGKISPNQPVSEAMVIEGAIKTKFLEQLDAMYA</sequence>
<evidence type="ECO:0000313" key="1">
    <source>
        <dbReference type="EMBL" id="AWB68515.1"/>
    </source>
</evidence>
<keyword evidence="2" id="KW-1185">Reference proteome</keyword>
<gene>
    <name evidence="1" type="ORF">C2869_19855</name>
</gene>
<proteinExistence type="predicted"/>
<protein>
    <submittedName>
        <fullName evidence="1">Uncharacterized protein</fullName>
    </submittedName>
</protein>
<dbReference type="KEGG" id="cate:C2869_19855"/>
<organism evidence="1 2">
    <name type="scientific">Saccharobesus litoralis</name>
    <dbReference type="NCBI Taxonomy" id="2172099"/>
    <lineage>
        <taxon>Bacteria</taxon>
        <taxon>Pseudomonadati</taxon>
        <taxon>Pseudomonadota</taxon>
        <taxon>Gammaproteobacteria</taxon>
        <taxon>Alteromonadales</taxon>
        <taxon>Alteromonadaceae</taxon>
        <taxon>Saccharobesus</taxon>
    </lineage>
</organism>
<evidence type="ECO:0000313" key="2">
    <source>
        <dbReference type="Proteomes" id="UP000244441"/>
    </source>
</evidence>